<evidence type="ECO:0000313" key="3">
    <source>
        <dbReference type="Proteomes" id="UP000322873"/>
    </source>
</evidence>
<keyword evidence="3" id="KW-1185">Reference proteome</keyword>
<accession>A0A5M9K5B4</accession>
<protein>
    <submittedName>
        <fullName evidence="2">Uncharacterized protein</fullName>
    </submittedName>
</protein>
<organism evidence="2 3">
    <name type="scientific">Monilinia fructicola</name>
    <name type="common">Brown rot fungus</name>
    <name type="synonym">Ciboria fructicola</name>
    <dbReference type="NCBI Taxonomy" id="38448"/>
    <lineage>
        <taxon>Eukaryota</taxon>
        <taxon>Fungi</taxon>
        <taxon>Dikarya</taxon>
        <taxon>Ascomycota</taxon>
        <taxon>Pezizomycotina</taxon>
        <taxon>Leotiomycetes</taxon>
        <taxon>Helotiales</taxon>
        <taxon>Sclerotiniaceae</taxon>
        <taxon>Monilinia</taxon>
    </lineage>
</organism>
<comment type="caution">
    <text evidence="2">The sequence shown here is derived from an EMBL/GenBank/DDBJ whole genome shotgun (WGS) entry which is preliminary data.</text>
</comment>
<feature type="compositionally biased region" description="Polar residues" evidence="1">
    <location>
        <begin position="1"/>
        <end position="12"/>
    </location>
</feature>
<gene>
    <name evidence="2" type="ORF">EYC84_005542</name>
</gene>
<dbReference type="EMBL" id="VICG01000003">
    <property type="protein sequence ID" value="KAA8574005.1"/>
    <property type="molecule type" value="Genomic_DNA"/>
</dbReference>
<feature type="region of interest" description="Disordered" evidence="1">
    <location>
        <begin position="1"/>
        <end position="23"/>
    </location>
</feature>
<evidence type="ECO:0000313" key="2">
    <source>
        <dbReference type="EMBL" id="KAA8574005.1"/>
    </source>
</evidence>
<dbReference type="Proteomes" id="UP000322873">
    <property type="component" value="Unassembled WGS sequence"/>
</dbReference>
<evidence type="ECO:0000256" key="1">
    <source>
        <dbReference type="SAM" id="MobiDB-lite"/>
    </source>
</evidence>
<dbReference type="AlphaFoldDB" id="A0A5M9K5B4"/>
<name>A0A5M9K5B4_MONFR</name>
<sequence length="87" mass="9271">MNTRPRTPTLIVTPTFPIPDPKPLDNLRQPGALFFPPLSTLTKYINGAGSPTRRAKNQKAGLISPVRSTIAPTIAGPNTLDPLSVIA</sequence>
<reference evidence="2 3" key="1">
    <citation type="submission" date="2019-06" db="EMBL/GenBank/DDBJ databases">
        <title>Genome Sequence of the Brown Rot Fungal Pathogen Monilinia fructicola.</title>
        <authorList>
            <person name="De Miccolis Angelini R.M."/>
            <person name="Landi L."/>
            <person name="Abate D."/>
            <person name="Pollastro S."/>
            <person name="Romanazzi G."/>
            <person name="Faretra F."/>
        </authorList>
    </citation>
    <scope>NUCLEOTIDE SEQUENCE [LARGE SCALE GENOMIC DNA]</scope>
    <source>
        <strain evidence="2 3">Mfrc123</strain>
    </source>
</reference>
<proteinExistence type="predicted"/>